<dbReference type="Pfam" id="PF01035">
    <property type="entry name" value="DNA_binding_1"/>
    <property type="match status" value="1"/>
</dbReference>
<dbReference type="Proteomes" id="UP000324324">
    <property type="component" value="Unassembled WGS sequence"/>
</dbReference>
<evidence type="ECO:0000256" key="6">
    <source>
        <dbReference type="ARBA" id="ARBA00022763"/>
    </source>
</evidence>
<dbReference type="FunFam" id="1.10.10.10:FF:000214">
    <property type="entry name" value="Methylated-DNA--protein-cysteine methyltransferase"/>
    <property type="match status" value="1"/>
</dbReference>
<dbReference type="InterPro" id="IPR036631">
    <property type="entry name" value="MGMT_N_sf"/>
</dbReference>
<dbReference type="Pfam" id="PF02870">
    <property type="entry name" value="Methyltransf_1N"/>
    <property type="match status" value="1"/>
</dbReference>
<comment type="subcellular location">
    <subcellularLocation>
        <location evidence="9">Cytoplasm</location>
    </subcellularLocation>
</comment>
<dbReference type="InterPro" id="IPR036388">
    <property type="entry name" value="WH-like_DNA-bd_sf"/>
</dbReference>
<dbReference type="GO" id="GO:0032259">
    <property type="term" value="P:methylation"/>
    <property type="evidence" value="ECO:0007669"/>
    <property type="project" value="UniProtKB-KW"/>
</dbReference>
<keyword evidence="5 9" id="KW-0808">Transferase</keyword>
<evidence type="ECO:0000313" key="13">
    <source>
        <dbReference type="Proteomes" id="UP000324324"/>
    </source>
</evidence>
<evidence type="ECO:0000256" key="2">
    <source>
        <dbReference type="ARBA" id="ARBA00008711"/>
    </source>
</evidence>
<evidence type="ECO:0000256" key="8">
    <source>
        <dbReference type="ARBA" id="ARBA00049348"/>
    </source>
</evidence>
<dbReference type="Gene3D" id="3.30.160.70">
    <property type="entry name" value="Methylated DNA-protein cysteine methyltransferase domain"/>
    <property type="match status" value="1"/>
</dbReference>
<dbReference type="InterPro" id="IPR036217">
    <property type="entry name" value="MethylDNA_cys_MeTrfase_DNAb"/>
</dbReference>
<feature type="active site" description="Nucleophile; methyl group acceptor" evidence="9">
    <location>
        <position position="132"/>
    </location>
</feature>
<keyword evidence="13" id="KW-1185">Reference proteome</keyword>
<organism evidence="12 13">
    <name type="scientific">Cupriavidus cauae</name>
    <dbReference type="NCBI Taxonomy" id="2608999"/>
    <lineage>
        <taxon>Bacteria</taxon>
        <taxon>Pseudomonadati</taxon>
        <taxon>Pseudomonadota</taxon>
        <taxon>Betaproteobacteria</taxon>
        <taxon>Burkholderiales</taxon>
        <taxon>Burkholderiaceae</taxon>
        <taxon>Cupriavidus</taxon>
    </lineage>
</organism>
<feature type="domain" description="Methylguanine DNA methyltransferase ribonuclease-like" evidence="11">
    <location>
        <begin position="2"/>
        <end position="76"/>
    </location>
</feature>
<evidence type="ECO:0000259" key="11">
    <source>
        <dbReference type="Pfam" id="PF02870"/>
    </source>
</evidence>
<evidence type="ECO:0000259" key="10">
    <source>
        <dbReference type="Pfam" id="PF01035"/>
    </source>
</evidence>
<dbReference type="RefSeq" id="WP_150084829.1">
    <property type="nucleotide sequence ID" value="NZ_VWRN01000072.1"/>
</dbReference>
<gene>
    <name evidence="12" type="ORF">F1599_24750</name>
</gene>
<dbReference type="AlphaFoldDB" id="A0A5M8A313"/>
<comment type="catalytic activity">
    <reaction evidence="8 9">
        <text>a 6-O-methyl-2'-deoxyguanosine in DNA + L-cysteinyl-[protein] = S-methyl-L-cysteinyl-[protein] + a 2'-deoxyguanosine in DNA</text>
        <dbReference type="Rhea" id="RHEA:24000"/>
        <dbReference type="Rhea" id="RHEA-COMP:10131"/>
        <dbReference type="Rhea" id="RHEA-COMP:10132"/>
        <dbReference type="Rhea" id="RHEA-COMP:11367"/>
        <dbReference type="Rhea" id="RHEA-COMP:11368"/>
        <dbReference type="ChEBI" id="CHEBI:29950"/>
        <dbReference type="ChEBI" id="CHEBI:82612"/>
        <dbReference type="ChEBI" id="CHEBI:85445"/>
        <dbReference type="ChEBI" id="CHEBI:85448"/>
        <dbReference type="EC" id="2.1.1.63"/>
    </reaction>
</comment>
<dbReference type="CDD" id="cd06445">
    <property type="entry name" value="ATase"/>
    <property type="match status" value="1"/>
</dbReference>
<dbReference type="PANTHER" id="PTHR10815">
    <property type="entry name" value="METHYLATED-DNA--PROTEIN-CYSTEINE METHYLTRANSFERASE"/>
    <property type="match status" value="1"/>
</dbReference>
<comment type="catalytic activity">
    <reaction evidence="1 9">
        <text>a 4-O-methyl-thymidine in DNA + L-cysteinyl-[protein] = a thymidine in DNA + S-methyl-L-cysteinyl-[protein]</text>
        <dbReference type="Rhea" id="RHEA:53428"/>
        <dbReference type="Rhea" id="RHEA-COMP:10131"/>
        <dbReference type="Rhea" id="RHEA-COMP:10132"/>
        <dbReference type="Rhea" id="RHEA-COMP:13555"/>
        <dbReference type="Rhea" id="RHEA-COMP:13556"/>
        <dbReference type="ChEBI" id="CHEBI:29950"/>
        <dbReference type="ChEBI" id="CHEBI:82612"/>
        <dbReference type="ChEBI" id="CHEBI:137386"/>
        <dbReference type="ChEBI" id="CHEBI:137387"/>
        <dbReference type="EC" id="2.1.1.63"/>
    </reaction>
</comment>
<protein>
    <recommendedName>
        <fullName evidence="9">Methylated-DNA--protein-cysteine methyltransferase</fullName>
        <ecNumber evidence="9">2.1.1.63</ecNumber>
    </recommendedName>
    <alternativeName>
        <fullName evidence="9">6-O-methylguanine-DNA methyltransferase</fullName>
        <shortName evidence="9">MGMT</shortName>
    </alternativeName>
    <alternativeName>
        <fullName evidence="9">O-6-methylguanine-DNA-alkyltransferase</fullName>
    </alternativeName>
</protein>
<evidence type="ECO:0000256" key="9">
    <source>
        <dbReference type="HAMAP-Rule" id="MF_00772"/>
    </source>
</evidence>
<dbReference type="PROSITE" id="PS00374">
    <property type="entry name" value="MGMT"/>
    <property type="match status" value="1"/>
</dbReference>
<evidence type="ECO:0000256" key="7">
    <source>
        <dbReference type="ARBA" id="ARBA00023204"/>
    </source>
</evidence>
<dbReference type="InterPro" id="IPR023546">
    <property type="entry name" value="MGMT"/>
</dbReference>
<accession>A0A5M8A313</accession>
<comment type="function">
    <text evidence="9">Involved in the cellular defense against the biological effects of O6-methylguanine (O6-MeG) and O4-methylthymine (O4-MeT) in DNA. Repairs the methylated nucleobase in DNA by stoichiometrically transferring the methyl group to a cysteine residue in the enzyme. This is a suicide reaction: the enzyme is irreversibly inactivated.</text>
</comment>
<dbReference type="PANTHER" id="PTHR10815:SF5">
    <property type="entry name" value="METHYLATED-DNA--PROTEIN-CYSTEINE METHYLTRANSFERASE"/>
    <property type="match status" value="1"/>
</dbReference>
<dbReference type="GO" id="GO:0006307">
    <property type="term" value="P:DNA alkylation repair"/>
    <property type="evidence" value="ECO:0007669"/>
    <property type="project" value="UniProtKB-UniRule"/>
</dbReference>
<dbReference type="SUPFAM" id="SSF53155">
    <property type="entry name" value="Methylated DNA-protein cysteine methyltransferase domain"/>
    <property type="match status" value="1"/>
</dbReference>
<dbReference type="GO" id="GO:0003908">
    <property type="term" value="F:methylated-DNA-[protein]-cysteine S-methyltransferase activity"/>
    <property type="evidence" value="ECO:0007669"/>
    <property type="project" value="UniProtKB-UniRule"/>
</dbReference>
<dbReference type="EMBL" id="VWRN01000072">
    <property type="protein sequence ID" value="KAA6116336.1"/>
    <property type="molecule type" value="Genomic_DNA"/>
</dbReference>
<evidence type="ECO:0000256" key="4">
    <source>
        <dbReference type="ARBA" id="ARBA00022603"/>
    </source>
</evidence>
<name>A0A5M8A313_9BURK</name>
<dbReference type="SUPFAM" id="SSF46767">
    <property type="entry name" value="Methylated DNA-protein cysteine methyltransferase, C-terminal domain"/>
    <property type="match status" value="1"/>
</dbReference>
<dbReference type="InterPro" id="IPR001497">
    <property type="entry name" value="MethylDNA_cys_MeTrfase_AS"/>
</dbReference>
<dbReference type="EC" id="2.1.1.63" evidence="9"/>
<keyword evidence="6 9" id="KW-0227">DNA damage</keyword>
<dbReference type="HAMAP" id="MF_00772">
    <property type="entry name" value="OGT"/>
    <property type="match status" value="1"/>
</dbReference>
<feature type="domain" description="Methylated-DNA-[protein]-cysteine S-methyltransferase DNA binding" evidence="10">
    <location>
        <begin position="80"/>
        <end position="160"/>
    </location>
</feature>
<comment type="similarity">
    <text evidence="2 9">Belongs to the MGMT family.</text>
</comment>
<dbReference type="InterPro" id="IPR014048">
    <property type="entry name" value="MethylDNA_cys_MeTrfase_DNA-bd"/>
</dbReference>
<keyword evidence="7 9" id="KW-0234">DNA repair</keyword>
<evidence type="ECO:0000256" key="1">
    <source>
        <dbReference type="ARBA" id="ARBA00001286"/>
    </source>
</evidence>
<keyword evidence="3 9" id="KW-0963">Cytoplasm</keyword>
<evidence type="ECO:0000256" key="5">
    <source>
        <dbReference type="ARBA" id="ARBA00022679"/>
    </source>
</evidence>
<sequence length="178" mass="18769">MIHYRSMSSPLGDVLLRAEDGHLTGMFFAGQKYHPAGPFDSAAVDARNARVLAQAAQELTEYFAGGRQRFTVPLRLAGSAFQQQVWRALCEIPFGETISYGQLALGLGLPPGHARAVGSAVGRNPISVIVPCHRVLGAKGALTGYAGGTDRKQALLRLEGTAAAPHLPLLRDALAVAA</sequence>
<reference evidence="12 13" key="1">
    <citation type="submission" date="2019-09" db="EMBL/GenBank/DDBJ databases">
        <title>Isolation of a novel species in the genus Cupriavidus from patients with sepsis using whole genome sequencing.</title>
        <authorList>
            <person name="Kweon O.J."/>
            <person name="Lee M.-K."/>
        </authorList>
    </citation>
    <scope>NUCLEOTIDE SEQUENCE [LARGE SCALE GENOMIC DNA]</scope>
    <source>
        <strain evidence="12 13">MKL-01</strain>
    </source>
</reference>
<comment type="caution">
    <text evidence="12">The sequence shown here is derived from an EMBL/GenBank/DDBJ whole genome shotgun (WGS) entry which is preliminary data.</text>
</comment>
<proteinExistence type="inferred from homology"/>
<dbReference type="NCBIfam" id="TIGR00589">
    <property type="entry name" value="ogt"/>
    <property type="match status" value="1"/>
</dbReference>
<comment type="miscellaneous">
    <text evidence="9">This enzyme catalyzes only one turnover and therefore is not strictly catalytic. According to one definition, an enzyme is a biocatalyst that acts repeatedly and over many reaction cycles.</text>
</comment>
<dbReference type="Gene3D" id="1.10.10.10">
    <property type="entry name" value="Winged helix-like DNA-binding domain superfamily/Winged helix DNA-binding domain"/>
    <property type="match status" value="1"/>
</dbReference>
<evidence type="ECO:0000256" key="3">
    <source>
        <dbReference type="ARBA" id="ARBA00022490"/>
    </source>
</evidence>
<evidence type="ECO:0000313" key="12">
    <source>
        <dbReference type="EMBL" id="KAA6116336.1"/>
    </source>
</evidence>
<dbReference type="GO" id="GO:0005737">
    <property type="term" value="C:cytoplasm"/>
    <property type="evidence" value="ECO:0007669"/>
    <property type="project" value="UniProtKB-SubCell"/>
</dbReference>
<dbReference type="InterPro" id="IPR008332">
    <property type="entry name" value="MethylG_MeTrfase_N"/>
</dbReference>
<keyword evidence="4 9" id="KW-0489">Methyltransferase</keyword>